<evidence type="ECO:0000256" key="2">
    <source>
        <dbReference type="ARBA" id="ARBA00023015"/>
    </source>
</evidence>
<name>D2YFC8_VIBMI</name>
<evidence type="ECO:0000313" key="6">
    <source>
        <dbReference type="EMBL" id="EEW06497.1"/>
    </source>
</evidence>
<dbReference type="Gene3D" id="3.40.190.10">
    <property type="entry name" value="Periplasmic binding protein-like II"/>
    <property type="match status" value="2"/>
</dbReference>
<dbReference type="PANTHER" id="PTHR30118:SF15">
    <property type="entry name" value="TRANSCRIPTIONAL REGULATORY PROTEIN"/>
    <property type="match status" value="1"/>
</dbReference>
<keyword evidence="3" id="KW-0238">DNA-binding</keyword>
<dbReference type="Pfam" id="PF03466">
    <property type="entry name" value="LysR_substrate"/>
    <property type="match status" value="1"/>
</dbReference>
<comment type="caution">
    <text evidence="6">The sequence shown here is derived from an EMBL/GenBank/DDBJ whole genome shotgun (WGS) entry which is preliminary data.</text>
</comment>
<evidence type="ECO:0000313" key="7">
    <source>
        <dbReference type="Proteomes" id="UP000004827"/>
    </source>
</evidence>
<dbReference type="GO" id="GO:0006355">
    <property type="term" value="P:regulation of DNA-templated transcription"/>
    <property type="evidence" value="ECO:0007669"/>
    <property type="project" value="TreeGrafter"/>
</dbReference>
<dbReference type="PANTHER" id="PTHR30118">
    <property type="entry name" value="HTH-TYPE TRANSCRIPTIONAL REGULATOR LEUO-RELATED"/>
    <property type="match status" value="1"/>
</dbReference>
<gene>
    <name evidence="6" type="ORF">VMB_22250</name>
</gene>
<evidence type="ECO:0000256" key="3">
    <source>
        <dbReference type="ARBA" id="ARBA00023125"/>
    </source>
</evidence>
<evidence type="ECO:0000256" key="1">
    <source>
        <dbReference type="ARBA" id="ARBA00009437"/>
    </source>
</evidence>
<dbReference type="Proteomes" id="UP000004827">
    <property type="component" value="Unassembled WGS sequence"/>
</dbReference>
<keyword evidence="2" id="KW-0805">Transcription regulation</keyword>
<dbReference type="GO" id="GO:0003677">
    <property type="term" value="F:DNA binding"/>
    <property type="evidence" value="ECO:0007669"/>
    <property type="project" value="UniProtKB-KW"/>
</dbReference>
<protein>
    <recommendedName>
        <fullName evidence="5">LysR substrate-binding domain-containing protein</fullName>
    </recommendedName>
</protein>
<dbReference type="AlphaFoldDB" id="D2YFC8"/>
<dbReference type="SUPFAM" id="SSF53850">
    <property type="entry name" value="Periplasmic binding protein-like II"/>
    <property type="match status" value="1"/>
</dbReference>
<reference evidence="6 7" key="1">
    <citation type="journal article" date="2009" name="BMC Evol. Biol.">
        <title>Genomic taxonomy of Vibrios.</title>
        <authorList>
            <person name="Thompson C.C."/>
            <person name="Vicente A.C."/>
            <person name="Souza R.C."/>
            <person name="Vasconcelos A.T."/>
            <person name="Vesth T."/>
            <person name="Alves N.Jr."/>
            <person name="Ussery D.W."/>
            <person name="Iida T."/>
            <person name="Thompson F.L."/>
        </authorList>
    </citation>
    <scope>NUCLEOTIDE SEQUENCE [LARGE SCALE GENOMIC DNA]</scope>
    <source>
        <strain evidence="6 7">VM603</strain>
    </source>
</reference>
<dbReference type="InterPro" id="IPR005119">
    <property type="entry name" value="LysR_subst-bd"/>
</dbReference>
<evidence type="ECO:0000256" key="4">
    <source>
        <dbReference type="ARBA" id="ARBA00023163"/>
    </source>
</evidence>
<sequence>MLFNLSDCGNVDKRALLHIRFKTAAYLNCAYALGKASCKFIINTVLYVNVLPPGKLRAGLFQALEQQHLKREVAVSVTHFLAVPEMLAVTDYCATLPKLIGKSLERDPRLKILPAPVDLGTFPVQMGWHVRYRHDPAHKWLRSMIDALAKEITSKTE</sequence>
<accession>D2YFC8</accession>
<dbReference type="InterPro" id="IPR050389">
    <property type="entry name" value="LysR-type_TF"/>
</dbReference>
<organism evidence="6 7">
    <name type="scientific">Vibrio mimicus VM603</name>
    <dbReference type="NCBI Taxonomy" id="671074"/>
    <lineage>
        <taxon>Bacteria</taxon>
        <taxon>Pseudomonadati</taxon>
        <taxon>Pseudomonadota</taxon>
        <taxon>Gammaproteobacteria</taxon>
        <taxon>Vibrionales</taxon>
        <taxon>Vibrionaceae</taxon>
        <taxon>Vibrio</taxon>
    </lineage>
</organism>
<dbReference type="EMBL" id="ACYU01000116">
    <property type="protein sequence ID" value="EEW06497.1"/>
    <property type="molecule type" value="Genomic_DNA"/>
</dbReference>
<evidence type="ECO:0000259" key="5">
    <source>
        <dbReference type="Pfam" id="PF03466"/>
    </source>
</evidence>
<comment type="similarity">
    <text evidence="1">Belongs to the LysR transcriptional regulatory family.</text>
</comment>
<feature type="domain" description="LysR substrate-binding" evidence="5">
    <location>
        <begin position="55"/>
        <end position="145"/>
    </location>
</feature>
<proteinExistence type="inferred from homology"/>
<keyword evidence="4" id="KW-0804">Transcription</keyword>